<organism evidence="3 4">
    <name type="scientific">Pseudohongiella nitratireducens</name>
    <dbReference type="NCBI Taxonomy" id="1768907"/>
    <lineage>
        <taxon>Bacteria</taxon>
        <taxon>Pseudomonadati</taxon>
        <taxon>Pseudomonadota</taxon>
        <taxon>Gammaproteobacteria</taxon>
        <taxon>Pseudomonadales</taxon>
        <taxon>Pseudohongiellaceae</taxon>
        <taxon>Pseudohongiella</taxon>
    </lineage>
</organism>
<dbReference type="EMBL" id="BMIY01000002">
    <property type="protein sequence ID" value="GGG51148.1"/>
    <property type="molecule type" value="Genomic_DNA"/>
</dbReference>
<sequence length="382" mass="43210">MRLAILIYQYFPYGGQQRDFLKIAKQAVANGHDVTVYCMRWDGVLPEGIAVQHVPVSAKTRHLLYQRYTEWVQDRIAEEAYDLVLGFNKMPGLDMYFAADPCFAAKLERDKRPLIKYLPRYRHFLAYEQAVFRTGADTKVMLLSPQQLEEFCQYYPGSKERLHVVPPGLSSNRFPGDDRLARRKRFREAQNLNSHDIAIVQVGSGFRIKGVDRSIRSVAALPDDLRNRCKLYIVGQGKSGSYRRLARRLGVSQQVLFLGGRDDIPDILSGCDYMLHPAIQESAGYSILEGIVNGLPVLTTDTCGYAYHVEHSGAGVVSPSPFSQQSLNDALRDMLQSDERLKWQENGLAYGKAANLRGMADYVVTMLEQEYAQRQSGQEAEV</sequence>
<dbReference type="GO" id="GO:1901135">
    <property type="term" value="P:carbohydrate derivative metabolic process"/>
    <property type="evidence" value="ECO:0007669"/>
    <property type="project" value="UniProtKB-ARBA"/>
</dbReference>
<evidence type="ECO:0000313" key="4">
    <source>
        <dbReference type="Proteomes" id="UP000627715"/>
    </source>
</evidence>
<accession>A0A917GML5</accession>
<dbReference type="OrthoDB" id="9802524at2"/>
<dbReference type="Proteomes" id="UP000627715">
    <property type="component" value="Unassembled WGS sequence"/>
</dbReference>
<dbReference type="InterPro" id="IPR028098">
    <property type="entry name" value="Glyco_trans_4-like_N"/>
</dbReference>
<feature type="domain" description="Glycosyltransferase subfamily 4-like N-terminal" evidence="2">
    <location>
        <begin position="13"/>
        <end position="170"/>
    </location>
</feature>
<dbReference type="Gene3D" id="3.40.50.2000">
    <property type="entry name" value="Glycogen Phosphorylase B"/>
    <property type="match status" value="2"/>
</dbReference>
<evidence type="ECO:0000259" key="2">
    <source>
        <dbReference type="Pfam" id="PF13439"/>
    </source>
</evidence>
<dbReference type="RefSeq" id="WP_068811538.1">
    <property type="nucleotide sequence ID" value="NZ_BMIY01000002.1"/>
</dbReference>
<name>A0A917GML5_9GAMM</name>
<dbReference type="InterPro" id="IPR001296">
    <property type="entry name" value="Glyco_trans_1"/>
</dbReference>
<dbReference type="PANTHER" id="PTHR12526:SF641">
    <property type="entry name" value="LIPOPOLYSACCHARIDE CORE BIOSYNTHESIS PROTEIN RFAG"/>
    <property type="match status" value="1"/>
</dbReference>
<dbReference type="AlphaFoldDB" id="A0A917GML5"/>
<gene>
    <name evidence="3" type="primary">waaG</name>
    <name evidence="3" type="ORF">GCM10011403_05360</name>
</gene>
<proteinExistence type="predicted"/>
<evidence type="ECO:0000259" key="1">
    <source>
        <dbReference type="Pfam" id="PF00534"/>
    </source>
</evidence>
<dbReference type="GO" id="GO:0016757">
    <property type="term" value="F:glycosyltransferase activity"/>
    <property type="evidence" value="ECO:0007669"/>
    <property type="project" value="InterPro"/>
</dbReference>
<dbReference type="PANTHER" id="PTHR12526">
    <property type="entry name" value="GLYCOSYLTRANSFERASE"/>
    <property type="match status" value="1"/>
</dbReference>
<dbReference type="SUPFAM" id="SSF53756">
    <property type="entry name" value="UDP-Glycosyltransferase/glycogen phosphorylase"/>
    <property type="match status" value="1"/>
</dbReference>
<dbReference type="Pfam" id="PF00534">
    <property type="entry name" value="Glycos_transf_1"/>
    <property type="match status" value="1"/>
</dbReference>
<feature type="domain" description="Glycosyl transferase family 1" evidence="1">
    <location>
        <begin position="183"/>
        <end position="347"/>
    </location>
</feature>
<comment type="caution">
    <text evidence="3">The sequence shown here is derived from an EMBL/GenBank/DDBJ whole genome shotgun (WGS) entry which is preliminary data.</text>
</comment>
<dbReference type="CDD" id="cd03801">
    <property type="entry name" value="GT4_PimA-like"/>
    <property type="match status" value="1"/>
</dbReference>
<reference evidence="3" key="1">
    <citation type="journal article" date="2014" name="Int. J. Syst. Evol. Microbiol.">
        <title>Complete genome sequence of Corynebacterium casei LMG S-19264T (=DSM 44701T), isolated from a smear-ripened cheese.</title>
        <authorList>
            <consortium name="US DOE Joint Genome Institute (JGI-PGF)"/>
            <person name="Walter F."/>
            <person name="Albersmeier A."/>
            <person name="Kalinowski J."/>
            <person name="Ruckert C."/>
        </authorList>
    </citation>
    <scope>NUCLEOTIDE SEQUENCE</scope>
    <source>
        <strain evidence="3">CGMCC 1.15425</strain>
    </source>
</reference>
<dbReference type="Pfam" id="PF13439">
    <property type="entry name" value="Glyco_transf_4"/>
    <property type="match status" value="1"/>
</dbReference>
<evidence type="ECO:0000313" key="3">
    <source>
        <dbReference type="EMBL" id="GGG51148.1"/>
    </source>
</evidence>
<protein>
    <submittedName>
        <fullName evidence="3">UDP-glucose--(Heptosyl) LPS alpha 1,3-glucosyltransferase WaaG</fullName>
    </submittedName>
</protein>
<keyword evidence="4" id="KW-1185">Reference proteome</keyword>
<reference evidence="3" key="2">
    <citation type="submission" date="2020-09" db="EMBL/GenBank/DDBJ databases">
        <authorList>
            <person name="Sun Q."/>
            <person name="Zhou Y."/>
        </authorList>
    </citation>
    <scope>NUCLEOTIDE SEQUENCE</scope>
    <source>
        <strain evidence="3">CGMCC 1.15425</strain>
    </source>
</reference>